<accession>A0A268AC00</accession>
<dbReference type="Pfam" id="PF22398">
    <property type="entry name" value="DUF6978"/>
    <property type="match status" value="1"/>
</dbReference>
<dbReference type="Proteomes" id="UP000216013">
    <property type="component" value="Unassembled WGS sequence"/>
</dbReference>
<reference evidence="1 2" key="1">
    <citation type="submission" date="2017-07" db="EMBL/GenBank/DDBJ databases">
        <title>Isolation and whole genome analysis of endospore-forming bacteria from heroin.</title>
        <authorList>
            <person name="Kalinowski J."/>
            <person name="Ahrens B."/>
            <person name="Al-Dilaimi A."/>
            <person name="Winkler A."/>
            <person name="Wibberg D."/>
            <person name="Schleenbecker U."/>
            <person name="Ruckert C."/>
            <person name="Wolfel R."/>
            <person name="Grass G."/>
        </authorList>
    </citation>
    <scope>NUCLEOTIDE SEQUENCE [LARGE SCALE GENOMIC DNA]</scope>
    <source>
        <strain evidence="1 2">7528</strain>
    </source>
</reference>
<proteinExistence type="predicted"/>
<evidence type="ECO:0000313" key="2">
    <source>
        <dbReference type="Proteomes" id="UP000216013"/>
    </source>
</evidence>
<organism evidence="1 2">
    <name type="scientific">Terribacillus saccharophilus</name>
    <dbReference type="NCBI Taxonomy" id="361277"/>
    <lineage>
        <taxon>Bacteria</taxon>
        <taxon>Bacillati</taxon>
        <taxon>Bacillota</taxon>
        <taxon>Bacilli</taxon>
        <taxon>Bacillales</taxon>
        <taxon>Bacillaceae</taxon>
        <taxon>Terribacillus</taxon>
    </lineage>
</organism>
<dbReference type="AlphaFoldDB" id="A0A268AC00"/>
<gene>
    <name evidence="1" type="ORF">CHH64_07435</name>
</gene>
<sequence>MDIKQINYLIDCLKMLLHRNPDLVIPVVGNKMKLELKSDKHLFLIDVNRAGHKKPKCTYQLREQQQKDFPLMRLDLLGPTHKNPPGDFELADQDIPCPHIHIADPEYGTSIAYPLNHKYANMYLTDEETKDLALVLQKFLKRCNVGNFLDYNISYQPDLI</sequence>
<comment type="caution">
    <text evidence="1">The sequence shown here is derived from an EMBL/GenBank/DDBJ whole genome shotgun (WGS) entry which is preliminary data.</text>
</comment>
<dbReference type="EMBL" id="NPBV01000008">
    <property type="protein sequence ID" value="PAD21651.1"/>
    <property type="molecule type" value="Genomic_DNA"/>
</dbReference>
<protein>
    <submittedName>
        <fullName evidence="1">Uncharacterized protein</fullName>
    </submittedName>
</protein>
<name>A0A268AC00_9BACI</name>
<evidence type="ECO:0000313" key="1">
    <source>
        <dbReference type="EMBL" id="PAD21651.1"/>
    </source>
</evidence>
<dbReference type="RefSeq" id="WP_095260796.1">
    <property type="nucleotide sequence ID" value="NZ_NPBV01000008.1"/>
</dbReference>
<dbReference type="InterPro" id="IPR053916">
    <property type="entry name" value="DUF6978"/>
</dbReference>